<feature type="domain" description="Cytochrome c" evidence="5">
    <location>
        <begin position="287"/>
        <end position="426"/>
    </location>
</feature>
<name>A0ABZ2LY95_9BACT</name>
<evidence type="ECO:0000259" key="5">
    <source>
        <dbReference type="PROSITE" id="PS51007"/>
    </source>
</evidence>
<dbReference type="InterPro" id="IPR009056">
    <property type="entry name" value="Cyt_c-like_dom"/>
</dbReference>
<evidence type="ECO:0000256" key="2">
    <source>
        <dbReference type="ARBA" id="ARBA00022723"/>
    </source>
</evidence>
<keyword evidence="2 4" id="KW-0479">Metal-binding</keyword>
<protein>
    <recommendedName>
        <fullName evidence="5">Cytochrome c domain-containing protein</fullName>
    </recommendedName>
</protein>
<accession>A0ABZ2LY95</accession>
<evidence type="ECO:0000256" key="1">
    <source>
        <dbReference type="ARBA" id="ARBA00022617"/>
    </source>
</evidence>
<keyword evidence="1 4" id="KW-0349">Heme</keyword>
<evidence type="ECO:0000256" key="4">
    <source>
        <dbReference type="PROSITE-ProRule" id="PRU00433"/>
    </source>
</evidence>
<dbReference type="PANTHER" id="PTHR30600">
    <property type="entry name" value="CYTOCHROME C PEROXIDASE-RELATED"/>
    <property type="match status" value="1"/>
</dbReference>
<proteinExistence type="predicted"/>
<dbReference type="SUPFAM" id="SSF48695">
    <property type="entry name" value="Multiheme cytochromes"/>
    <property type="match status" value="1"/>
</dbReference>
<evidence type="ECO:0000313" key="6">
    <source>
        <dbReference type="EMBL" id="WXB15310.1"/>
    </source>
</evidence>
<dbReference type="RefSeq" id="WP_394824935.1">
    <property type="nucleotide sequence ID" value="NZ_CP089984.1"/>
</dbReference>
<dbReference type="Proteomes" id="UP001370348">
    <property type="component" value="Chromosome"/>
</dbReference>
<evidence type="ECO:0000313" key="7">
    <source>
        <dbReference type="Proteomes" id="UP001370348"/>
    </source>
</evidence>
<dbReference type="SUPFAM" id="SSF46626">
    <property type="entry name" value="Cytochrome c"/>
    <property type="match status" value="1"/>
</dbReference>
<dbReference type="EMBL" id="CP089984">
    <property type="protein sequence ID" value="WXB15310.1"/>
    <property type="molecule type" value="Genomic_DNA"/>
</dbReference>
<organism evidence="6 7">
    <name type="scientific">Pendulispora albinea</name>
    <dbReference type="NCBI Taxonomy" id="2741071"/>
    <lineage>
        <taxon>Bacteria</taxon>
        <taxon>Pseudomonadati</taxon>
        <taxon>Myxococcota</taxon>
        <taxon>Myxococcia</taxon>
        <taxon>Myxococcales</taxon>
        <taxon>Sorangiineae</taxon>
        <taxon>Pendulisporaceae</taxon>
        <taxon>Pendulispora</taxon>
    </lineage>
</organism>
<evidence type="ECO:0000256" key="3">
    <source>
        <dbReference type="ARBA" id="ARBA00023004"/>
    </source>
</evidence>
<keyword evidence="7" id="KW-1185">Reference proteome</keyword>
<gene>
    <name evidence="6" type="ORF">LZC94_46750</name>
</gene>
<dbReference type="InterPro" id="IPR051395">
    <property type="entry name" value="Cytochrome_c_Peroxidase/MauG"/>
</dbReference>
<keyword evidence="3 4" id="KW-0408">Iron</keyword>
<dbReference type="InterPro" id="IPR036909">
    <property type="entry name" value="Cyt_c-like_dom_sf"/>
</dbReference>
<reference evidence="6 7" key="1">
    <citation type="submission" date="2021-12" db="EMBL/GenBank/DDBJ databases">
        <title>Discovery of the Pendulisporaceae a myxobacterial family with distinct sporulation behavior and unique specialized metabolism.</title>
        <authorList>
            <person name="Garcia R."/>
            <person name="Popoff A."/>
            <person name="Bader C.D."/>
            <person name="Loehr J."/>
            <person name="Walesch S."/>
            <person name="Walt C."/>
            <person name="Boldt J."/>
            <person name="Bunk B."/>
            <person name="Haeckl F.J.F.P.J."/>
            <person name="Gunesch A.P."/>
            <person name="Birkelbach J."/>
            <person name="Nuebel U."/>
            <person name="Pietschmann T."/>
            <person name="Bach T."/>
            <person name="Mueller R."/>
        </authorList>
    </citation>
    <scope>NUCLEOTIDE SEQUENCE [LARGE SCALE GENOMIC DNA]</scope>
    <source>
        <strain evidence="6 7">MSr11954</strain>
    </source>
</reference>
<dbReference type="Gene3D" id="1.10.760.10">
    <property type="entry name" value="Cytochrome c-like domain"/>
    <property type="match status" value="1"/>
</dbReference>
<dbReference type="PROSITE" id="PS51007">
    <property type="entry name" value="CYTC"/>
    <property type="match status" value="1"/>
</dbReference>
<sequence length="426" mass="45769">MSIGTVLFATAGVVYGASDDDSAAAALPSNASTLPNNFPFQNELGKATSFSTQGDIERTGAFFEKLGANNRTCETCHVPSDGWGLATRTTRAAFQNTNGNDPLFEFDGHNCPEDDRSTVSARRAASSLLLNKALFRFAKTLPADREFDIIAANGLRCATSDLNQTFYVYRKTLPTTNFQNATSVLWDGAQGEGQVGLRKVANGAVFQHSERTGADISEEQKDQIVNLGNSLSSAQSLDFVARNLAGQGAEGGAIALSQLPIAGPPGFTIYTSWGNIQGTDDVARRRRSIARGQNIFNTKTFAGGQTCTSCHNSQNFGNNVNNAFFATGIAAESNRTSDLPLYTLANRTTGAIVKVMDPGRAIVTGKWADIAKFKPPMLRSLASRPPYFHNGSAATLDDVVAHYNRRFYINFTAQEAQDLGNFLKAL</sequence>
<dbReference type="InterPro" id="IPR036280">
    <property type="entry name" value="Multihaem_cyt_sf"/>
</dbReference>